<dbReference type="GO" id="GO:0016020">
    <property type="term" value="C:membrane"/>
    <property type="evidence" value="ECO:0007669"/>
    <property type="project" value="InterPro"/>
</dbReference>
<dbReference type="EMBL" id="CACRXK020003102">
    <property type="protein sequence ID" value="CAB3997456.1"/>
    <property type="molecule type" value="Genomic_DNA"/>
</dbReference>
<accession>A0A6S7H469</accession>
<protein>
    <submittedName>
        <fullName evidence="6">Interferon-inducible GTPase 5-like</fullName>
    </submittedName>
</protein>
<proteinExistence type="inferred from homology"/>
<keyword evidence="4" id="KW-0342">GTP-binding</keyword>
<dbReference type="SUPFAM" id="SSF52540">
    <property type="entry name" value="P-loop containing nucleoside triphosphate hydrolases"/>
    <property type="match status" value="2"/>
</dbReference>
<feature type="compositionally biased region" description="Acidic residues" evidence="5">
    <location>
        <begin position="31"/>
        <end position="46"/>
    </location>
</feature>
<keyword evidence="3" id="KW-0378">Hydrolase</keyword>
<evidence type="ECO:0000256" key="4">
    <source>
        <dbReference type="ARBA" id="ARBA00023134"/>
    </source>
</evidence>
<dbReference type="PROSITE" id="PS51716">
    <property type="entry name" value="G_IRG"/>
    <property type="match status" value="2"/>
</dbReference>
<dbReference type="Proteomes" id="UP001152795">
    <property type="component" value="Unassembled WGS sequence"/>
</dbReference>
<gene>
    <name evidence="6" type="ORF">PACLA_8A008525</name>
</gene>
<dbReference type="GO" id="GO:0005525">
    <property type="term" value="F:GTP binding"/>
    <property type="evidence" value="ECO:0007669"/>
    <property type="project" value="UniProtKB-KW"/>
</dbReference>
<dbReference type="AlphaFoldDB" id="A0A6S7H469"/>
<evidence type="ECO:0000256" key="1">
    <source>
        <dbReference type="ARBA" id="ARBA00005429"/>
    </source>
</evidence>
<dbReference type="OrthoDB" id="422720at2759"/>
<comment type="caution">
    <text evidence="6">The sequence shown here is derived from an EMBL/GenBank/DDBJ whole genome shotgun (WGS) entry which is preliminary data.</text>
</comment>
<evidence type="ECO:0000256" key="3">
    <source>
        <dbReference type="ARBA" id="ARBA00022801"/>
    </source>
</evidence>
<evidence type="ECO:0000313" key="7">
    <source>
        <dbReference type="Proteomes" id="UP001152795"/>
    </source>
</evidence>
<dbReference type="InterPro" id="IPR007743">
    <property type="entry name" value="Immunity-related_GTPase-like"/>
</dbReference>
<dbReference type="InterPro" id="IPR030385">
    <property type="entry name" value="G_IRG_dom"/>
</dbReference>
<sequence>MATSESSPLKVEQEATTETDYSDLDKISTEMEQELDATENSDSDLDEISTQGVEVNIAIVGKAGSGRSSFVNAINGERVGMASTGNQPVSYSRSANPNINFSILPNINQETHPAFKRFLESVEIEKFDAFLFFTAREFNQWHSIFAKKVESSNKPFFLIRAKIDGDICPEEEIDEGKMIEEIKADLADNLKVHFCDGYKVYLISNKHPDKWEFYKLAKAIADSLPSPQKKCFNRIPKDLKELIVWQEFQSFLKETDEKEKTAKIARIFPSVRDMKQLFSKCGIAGMQRMMNEKLEGWKNVKINLAILGNSGVGKSSFINAIRGVDDGDKEQAAETGVTEKTKTPASYGHPTNLNIRFWDLPGIGTPDYPNLPTFCQKVHIEKYDTFLIITAKRFTEYDLQLAKKVESMGKSFFFVRTKIDNDRRSELRKKGFNEEKMLKKIRDDCVENLRNFSFGEEKIFLVSNHNPAKWDFHRLEEAILEQLPAKQKEALTLTMRTDSKVILREKIKLLKGMYDDIQGNQVKYQ</sequence>
<dbReference type="PANTHER" id="PTHR32341">
    <property type="entry name" value="INTERFERON-INDUCIBLE GTPASE"/>
    <property type="match status" value="1"/>
</dbReference>
<comment type="similarity">
    <text evidence="1">Belongs to the TRAFAC class dynamin-like GTPase superfamily. IRG family.</text>
</comment>
<evidence type="ECO:0000256" key="2">
    <source>
        <dbReference type="ARBA" id="ARBA00022741"/>
    </source>
</evidence>
<dbReference type="InterPro" id="IPR051515">
    <property type="entry name" value="IRG"/>
</dbReference>
<dbReference type="Gene3D" id="3.40.50.300">
    <property type="entry name" value="P-loop containing nucleotide triphosphate hydrolases"/>
    <property type="match status" value="2"/>
</dbReference>
<organism evidence="6 7">
    <name type="scientific">Paramuricea clavata</name>
    <name type="common">Red gorgonian</name>
    <name type="synonym">Violescent sea-whip</name>
    <dbReference type="NCBI Taxonomy" id="317549"/>
    <lineage>
        <taxon>Eukaryota</taxon>
        <taxon>Metazoa</taxon>
        <taxon>Cnidaria</taxon>
        <taxon>Anthozoa</taxon>
        <taxon>Octocorallia</taxon>
        <taxon>Malacalcyonacea</taxon>
        <taxon>Plexauridae</taxon>
        <taxon>Paramuricea</taxon>
    </lineage>
</organism>
<keyword evidence="2" id="KW-0547">Nucleotide-binding</keyword>
<feature type="region of interest" description="Disordered" evidence="5">
    <location>
        <begin position="1"/>
        <end position="46"/>
    </location>
</feature>
<dbReference type="FunFam" id="3.40.50.300:FF:000541">
    <property type="entry name" value="Immunity related GTPase M"/>
    <property type="match status" value="1"/>
</dbReference>
<dbReference type="InterPro" id="IPR027417">
    <property type="entry name" value="P-loop_NTPase"/>
</dbReference>
<dbReference type="GO" id="GO:0003924">
    <property type="term" value="F:GTPase activity"/>
    <property type="evidence" value="ECO:0007669"/>
    <property type="project" value="TreeGrafter"/>
</dbReference>
<evidence type="ECO:0000256" key="5">
    <source>
        <dbReference type="SAM" id="MobiDB-lite"/>
    </source>
</evidence>
<dbReference type="PANTHER" id="PTHR32341:SF17">
    <property type="entry name" value="IRG-TYPE G DOMAIN-CONTAINING PROTEIN"/>
    <property type="match status" value="1"/>
</dbReference>
<evidence type="ECO:0000313" key="6">
    <source>
        <dbReference type="EMBL" id="CAB3997456.1"/>
    </source>
</evidence>
<name>A0A6S7H469_PARCT</name>
<dbReference type="Pfam" id="PF05049">
    <property type="entry name" value="IIGP"/>
    <property type="match status" value="2"/>
</dbReference>
<reference evidence="6" key="1">
    <citation type="submission" date="2020-04" db="EMBL/GenBank/DDBJ databases">
        <authorList>
            <person name="Alioto T."/>
            <person name="Alioto T."/>
            <person name="Gomez Garrido J."/>
        </authorList>
    </citation>
    <scope>NUCLEOTIDE SEQUENCE</scope>
    <source>
        <strain evidence="6">A484AB</strain>
    </source>
</reference>
<keyword evidence="7" id="KW-1185">Reference proteome</keyword>